<sequence>MSETKNDISFDDLKGRYDFFKFLPLDNVFFFLSIKTYNRGYTDEVCSNLSKGNNGNCDLHSLCLSLHDILQNLKELFKTNYSNTQIKWCEYLDYWIYDYIKNNAPCNEYAELYEKLKLLMSKYLSEYNCNIIYPTIDHDKLIKKKKISLYTDILYWIKNAYDNIFDTHGSKLYDQYFGECFRFYKEVMCNEDSYIKDRYKTQLQEFENNFNEAITFLKGKNISIPQVVLPLDEKLMCTLEWTNIKAKGEEQASEVRGDRGPLAGGLEEEETGEAQSEHGDLAPKGLVETGPQGREGPIGKEVSASPATEEAATLIDGEGALTEKNTMDVDINEDSPISITPNRIGTIGSTVSGSSLFLLMMYKVKKHI</sequence>
<feature type="compositionally biased region" description="Basic and acidic residues" evidence="1">
    <location>
        <begin position="248"/>
        <end position="259"/>
    </location>
</feature>
<dbReference type="EMBL" id="KQ234376">
    <property type="protein sequence ID" value="KMZ77734.1"/>
    <property type="molecule type" value="Genomic_DNA"/>
</dbReference>
<proteinExistence type="predicted"/>
<dbReference type="AlphaFoldDB" id="A0A0J9S4L0"/>
<evidence type="ECO:0000313" key="3">
    <source>
        <dbReference type="Proteomes" id="UP000053562"/>
    </source>
</evidence>
<dbReference type="InterPro" id="IPR008780">
    <property type="entry name" value="Plasmodium_Vir"/>
</dbReference>
<evidence type="ECO:0000313" key="2">
    <source>
        <dbReference type="EMBL" id="KMZ77734.1"/>
    </source>
</evidence>
<name>A0A0J9S4L0_PLAVI</name>
<feature type="region of interest" description="Disordered" evidence="1">
    <location>
        <begin position="248"/>
        <end position="310"/>
    </location>
</feature>
<protein>
    <recommendedName>
        <fullName evidence="4">Variable surface protein Vir24g</fullName>
    </recommendedName>
</protein>
<dbReference type="Proteomes" id="UP000053562">
    <property type="component" value="Unassembled WGS sequence"/>
</dbReference>
<organism evidence="2 3">
    <name type="scientific">Plasmodium vivax India VII</name>
    <dbReference type="NCBI Taxonomy" id="1077284"/>
    <lineage>
        <taxon>Eukaryota</taxon>
        <taxon>Sar</taxon>
        <taxon>Alveolata</taxon>
        <taxon>Apicomplexa</taxon>
        <taxon>Aconoidasida</taxon>
        <taxon>Haemosporida</taxon>
        <taxon>Plasmodiidae</taxon>
        <taxon>Plasmodium</taxon>
        <taxon>Plasmodium (Plasmodium)</taxon>
    </lineage>
</organism>
<evidence type="ECO:0008006" key="4">
    <source>
        <dbReference type="Google" id="ProtNLM"/>
    </source>
</evidence>
<evidence type="ECO:0000256" key="1">
    <source>
        <dbReference type="SAM" id="MobiDB-lite"/>
    </source>
</evidence>
<gene>
    <name evidence="2" type="ORF">PVIIG_00423</name>
</gene>
<reference evidence="2 3" key="1">
    <citation type="submission" date="2011-08" db="EMBL/GenBank/DDBJ databases">
        <title>The Genome Sequence of Plasmodium vivax India VII.</title>
        <authorList>
            <consortium name="The Broad Institute Genome Sequencing Platform"/>
            <consortium name="The Broad Institute Genome Sequencing Center for Infectious Disease"/>
            <person name="Neafsey D."/>
            <person name="Carlton J."/>
            <person name="Barnwell J."/>
            <person name="Collins W."/>
            <person name="Escalante A."/>
            <person name="Mullikin J."/>
            <person name="Saul A."/>
            <person name="Guigo R."/>
            <person name="Camara F."/>
            <person name="Young S.K."/>
            <person name="Zeng Q."/>
            <person name="Gargeya S."/>
            <person name="Fitzgerald M."/>
            <person name="Haas B."/>
            <person name="Abouelleil A."/>
            <person name="Alvarado L."/>
            <person name="Arachchi H.M."/>
            <person name="Berlin A."/>
            <person name="Brown A."/>
            <person name="Chapman S.B."/>
            <person name="Chen Z."/>
            <person name="Dunbar C."/>
            <person name="Freedman E."/>
            <person name="Gearin G."/>
            <person name="Gellesch M."/>
            <person name="Goldberg J."/>
            <person name="Griggs A."/>
            <person name="Gujja S."/>
            <person name="Heiman D."/>
            <person name="Howarth C."/>
            <person name="Larson L."/>
            <person name="Lui A."/>
            <person name="MacDonald P.J.P."/>
            <person name="Montmayeur A."/>
            <person name="Murphy C."/>
            <person name="Neiman D."/>
            <person name="Pearson M."/>
            <person name="Priest M."/>
            <person name="Roberts A."/>
            <person name="Saif S."/>
            <person name="Shea T."/>
            <person name="Shenoy N."/>
            <person name="Sisk P."/>
            <person name="Stolte C."/>
            <person name="Sykes S."/>
            <person name="Wortman J."/>
            <person name="Nusbaum C."/>
            <person name="Birren B."/>
        </authorList>
    </citation>
    <scope>NUCLEOTIDE SEQUENCE [LARGE SCALE GENOMIC DNA]</scope>
    <source>
        <strain evidence="2 3">India VII</strain>
    </source>
</reference>
<dbReference type="Pfam" id="PF05795">
    <property type="entry name" value="Plasmodium_Vir"/>
    <property type="match status" value="1"/>
</dbReference>
<accession>A0A0J9S4L0</accession>